<evidence type="ECO:0000259" key="3">
    <source>
        <dbReference type="Pfam" id="PF04187"/>
    </source>
</evidence>
<evidence type="ECO:0000313" key="4">
    <source>
        <dbReference type="EMBL" id="TXD32270.1"/>
    </source>
</evidence>
<name>A0A5C6X1Z7_9DELT</name>
<evidence type="ECO:0000313" key="5">
    <source>
        <dbReference type="Proteomes" id="UP000321046"/>
    </source>
</evidence>
<organism evidence="4 5">
    <name type="scientific">Lujinxingia vulgaris</name>
    <dbReference type="NCBI Taxonomy" id="2600176"/>
    <lineage>
        <taxon>Bacteria</taxon>
        <taxon>Deltaproteobacteria</taxon>
        <taxon>Bradymonadales</taxon>
        <taxon>Lujinxingiaceae</taxon>
        <taxon>Lujinxingia</taxon>
    </lineage>
</organism>
<dbReference type="OrthoDB" id="9795827at2"/>
<dbReference type="InterPro" id="IPR007314">
    <property type="entry name" value="Cofac_haem-bd_dom"/>
</dbReference>
<dbReference type="Gene3D" id="3.40.50.11550">
    <property type="match status" value="1"/>
</dbReference>
<feature type="domain" description="Haem-binding uptake Tiki superfamily ChaN" evidence="3">
    <location>
        <begin position="72"/>
        <end position="280"/>
    </location>
</feature>
<dbReference type="SUPFAM" id="SSF159501">
    <property type="entry name" value="EreA/ChaN-like"/>
    <property type="match status" value="1"/>
</dbReference>
<dbReference type="EMBL" id="VOSL01000135">
    <property type="protein sequence ID" value="TXD32270.1"/>
    <property type="molecule type" value="Genomic_DNA"/>
</dbReference>
<keyword evidence="4" id="KW-0449">Lipoprotein</keyword>
<dbReference type="AlphaFoldDB" id="A0A5C6X1Z7"/>
<dbReference type="Pfam" id="PF04187">
    <property type="entry name" value="Cofac_haem_bdg"/>
    <property type="match status" value="1"/>
</dbReference>
<keyword evidence="2" id="KW-0732">Signal</keyword>
<feature type="signal peptide" evidence="2">
    <location>
        <begin position="1"/>
        <end position="27"/>
    </location>
</feature>
<feature type="region of interest" description="Disordered" evidence="1">
    <location>
        <begin position="28"/>
        <end position="52"/>
    </location>
</feature>
<protein>
    <submittedName>
        <fullName evidence="4">ChaN family lipoprotein</fullName>
    </submittedName>
</protein>
<reference evidence="4 5" key="1">
    <citation type="submission" date="2019-08" db="EMBL/GenBank/DDBJ databases">
        <title>Bradymonadales sp. TMQ2.</title>
        <authorList>
            <person name="Liang Q."/>
        </authorList>
    </citation>
    <scope>NUCLEOTIDE SEQUENCE [LARGE SCALE GENOMIC DNA]</scope>
    <source>
        <strain evidence="4 5">TMQ2</strain>
    </source>
</reference>
<evidence type="ECO:0000256" key="2">
    <source>
        <dbReference type="SAM" id="SignalP"/>
    </source>
</evidence>
<dbReference type="Proteomes" id="UP000321046">
    <property type="component" value="Unassembled WGS sequence"/>
</dbReference>
<gene>
    <name evidence="4" type="ORF">FRC96_18265</name>
</gene>
<proteinExistence type="predicted"/>
<dbReference type="PROSITE" id="PS51257">
    <property type="entry name" value="PROKAR_LIPOPROTEIN"/>
    <property type="match status" value="1"/>
</dbReference>
<evidence type="ECO:0000256" key="1">
    <source>
        <dbReference type="SAM" id="MobiDB-lite"/>
    </source>
</evidence>
<accession>A0A5C6X1Z7</accession>
<dbReference type="CDD" id="cd14727">
    <property type="entry name" value="ChanN-like"/>
    <property type="match status" value="1"/>
</dbReference>
<sequence>MALKVRNVRGGWMIAVWLTLAVGCAGAPTAPAESHHSEQPAADPTQASPSPTMLGPGIWEVATGVRLEEEALIERLARARYVLAAESHDDPWHHRVQERVYRGLSQRAEGPVALGVEMVEARFQPALDAYVAARIDEAQMLHGVEWESRWGVDWALYAPMWRIAREFGAPIVALNAPREQVRRVGRGGLEKLGEEERAALPDLDLSDASYRAWLGAIFASHGMGDDEEALDRFFAAQVLWDETMADNAVAALTEHPDIEAMVLLVGRGHAERGFGIAPRIARRLVERGEARAVAEAAVVVIVPVSTVGEFGDRMEDYRRLEYLQENNIADFVWIEAGDANAASGATLKGLN</sequence>
<comment type="caution">
    <text evidence="4">The sequence shown here is derived from an EMBL/GenBank/DDBJ whole genome shotgun (WGS) entry which is preliminary data.</text>
</comment>
<feature type="chain" id="PRO_5023068106" evidence="2">
    <location>
        <begin position="28"/>
        <end position="351"/>
    </location>
</feature>